<evidence type="ECO:0000256" key="8">
    <source>
        <dbReference type="ARBA" id="ARBA00023163"/>
    </source>
</evidence>
<evidence type="ECO:0000256" key="11">
    <source>
        <dbReference type="RuleBase" id="RU364014"/>
    </source>
</evidence>
<evidence type="ECO:0000256" key="1">
    <source>
        <dbReference type="ARBA" id="ARBA00004123"/>
    </source>
</evidence>
<dbReference type="Pfam" id="PF24105">
    <property type="entry name" value="Beta-prop_CAF1B_HIR1"/>
    <property type="match status" value="1"/>
</dbReference>
<dbReference type="GO" id="GO:0031491">
    <property type="term" value="F:nucleosome binding"/>
    <property type="evidence" value="ECO:0007669"/>
    <property type="project" value="TreeGrafter"/>
</dbReference>
<comment type="function">
    <text evidence="11">Required for replication-independent chromatin assembly and for the periodic repression of histone gene transcription during the cell cycle.</text>
</comment>
<dbReference type="Proteomes" id="UP001202479">
    <property type="component" value="Unassembled WGS sequence"/>
</dbReference>
<evidence type="ECO:0000256" key="9">
    <source>
        <dbReference type="ARBA" id="ARBA00023242"/>
    </source>
</evidence>
<evidence type="ECO:0000256" key="5">
    <source>
        <dbReference type="ARBA" id="ARBA00022737"/>
    </source>
</evidence>
<reference evidence="15" key="1">
    <citation type="journal article" date="2022" name="DNA Res.">
        <title>Genome analysis of five recently described species of the CUG-Ser clade uncovers Candida theae as a new hybrid lineage with pathogenic potential in the Candida parapsilosis species complex.</title>
        <authorList>
            <person name="Mixao V."/>
            <person name="Del Olmo V."/>
            <person name="Hegedusova E."/>
            <person name="Saus E."/>
            <person name="Pryszcz L."/>
            <person name="Cillingova A."/>
            <person name="Nosek J."/>
            <person name="Gabaldon T."/>
        </authorList>
    </citation>
    <scope>NUCLEOTIDE SEQUENCE</scope>
    <source>
        <strain evidence="15">CBS 10844</strain>
    </source>
</reference>
<gene>
    <name evidence="15" type="ORF">KGF56_004783</name>
</gene>
<dbReference type="GO" id="GO:0000417">
    <property type="term" value="C:HIR complex"/>
    <property type="evidence" value="ECO:0007669"/>
    <property type="project" value="TreeGrafter"/>
</dbReference>
<dbReference type="Gene3D" id="2.130.10.10">
    <property type="entry name" value="YVTN repeat-like/Quinoprotein amine dehydrogenase"/>
    <property type="match status" value="2"/>
</dbReference>
<dbReference type="GO" id="GO:0000785">
    <property type="term" value="C:chromatin"/>
    <property type="evidence" value="ECO:0007669"/>
    <property type="project" value="TreeGrafter"/>
</dbReference>
<keyword evidence="4 10" id="KW-0853">WD repeat</keyword>
<dbReference type="InterPro" id="IPR015943">
    <property type="entry name" value="WD40/YVTN_repeat-like_dom_sf"/>
</dbReference>
<dbReference type="GO" id="GO:0006355">
    <property type="term" value="P:regulation of DNA-templated transcription"/>
    <property type="evidence" value="ECO:0007669"/>
    <property type="project" value="InterPro"/>
</dbReference>
<protein>
    <recommendedName>
        <fullName evidence="11">Protein HIR</fullName>
    </recommendedName>
</protein>
<keyword evidence="5 11" id="KW-0677">Repeat</keyword>
<evidence type="ECO:0000256" key="7">
    <source>
        <dbReference type="ARBA" id="ARBA00023015"/>
    </source>
</evidence>
<dbReference type="Pfam" id="PF07569">
    <property type="entry name" value="Hira"/>
    <property type="match status" value="1"/>
</dbReference>
<dbReference type="PROSITE" id="PS50082">
    <property type="entry name" value="WD_REPEATS_2"/>
    <property type="match status" value="3"/>
</dbReference>
<dbReference type="SMART" id="SM00320">
    <property type="entry name" value="WD40"/>
    <property type="match status" value="5"/>
</dbReference>
<evidence type="ECO:0000256" key="2">
    <source>
        <dbReference type="ARBA" id="ARBA00007306"/>
    </source>
</evidence>
<dbReference type="InterPro" id="IPR036322">
    <property type="entry name" value="WD40_repeat_dom_sf"/>
</dbReference>
<evidence type="ECO:0000256" key="10">
    <source>
        <dbReference type="PROSITE-ProRule" id="PRU00221"/>
    </source>
</evidence>
<dbReference type="Pfam" id="PF09453">
    <property type="entry name" value="HIRA_B"/>
    <property type="match status" value="1"/>
</dbReference>
<dbReference type="InterPro" id="IPR019015">
    <property type="entry name" value="HIRA_B_motif"/>
</dbReference>
<dbReference type="SUPFAM" id="SSF101898">
    <property type="entry name" value="NHL repeat"/>
    <property type="match status" value="1"/>
</dbReference>
<dbReference type="InterPro" id="IPR031120">
    <property type="entry name" value="HIR1-like"/>
</dbReference>
<dbReference type="GeneID" id="73382396"/>
<comment type="similarity">
    <text evidence="2 11">Belongs to the WD repeat HIR1 family.</text>
</comment>
<evidence type="ECO:0000313" key="16">
    <source>
        <dbReference type="Proteomes" id="UP001202479"/>
    </source>
</evidence>
<dbReference type="AlphaFoldDB" id="A0AAI9WVS5"/>
<keyword evidence="3 11" id="KW-0678">Repressor</keyword>
<dbReference type="PANTHER" id="PTHR13831:SF0">
    <property type="entry name" value="PROTEIN HIRA"/>
    <property type="match status" value="1"/>
</dbReference>
<evidence type="ECO:0000256" key="4">
    <source>
        <dbReference type="ARBA" id="ARBA00022574"/>
    </source>
</evidence>
<evidence type="ECO:0000259" key="13">
    <source>
        <dbReference type="Pfam" id="PF07569"/>
    </source>
</evidence>
<evidence type="ECO:0000256" key="3">
    <source>
        <dbReference type="ARBA" id="ARBA00022491"/>
    </source>
</evidence>
<feature type="compositionally biased region" description="Low complexity" evidence="12">
    <location>
        <begin position="12"/>
        <end position="36"/>
    </location>
</feature>
<dbReference type="EMBL" id="JAHUZD010000149">
    <property type="protein sequence ID" value="KAI3402375.2"/>
    <property type="molecule type" value="Genomic_DNA"/>
</dbReference>
<feature type="repeat" description="WD" evidence="10">
    <location>
        <begin position="156"/>
        <end position="187"/>
    </location>
</feature>
<feature type="region of interest" description="Disordered" evidence="12">
    <location>
        <begin position="1"/>
        <end position="52"/>
    </location>
</feature>
<organism evidence="15 16">
    <name type="scientific">Candida oxycetoniae</name>
    <dbReference type="NCBI Taxonomy" id="497107"/>
    <lineage>
        <taxon>Eukaryota</taxon>
        <taxon>Fungi</taxon>
        <taxon>Dikarya</taxon>
        <taxon>Ascomycota</taxon>
        <taxon>Saccharomycotina</taxon>
        <taxon>Pichiomycetes</taxon>
        <taxon>Debaryomycetaceae</taxon>
        <taxon>Candida/Lodderomyces clade</taxon>
        <taxon>Candida</taxon>
    </lineage>
</organism>
<evidence type="ECO:0000313" key="15">
    <source>
        <dbReference type="EMBL" id="KAI3402375.2"/>
    </source>
</evidence>
<evidence type="ECO:0000259" key="14">
    <source>
        <dbReference type="Pfam" id="PF24105"/>
    </source>
</evidence>
<dbReference type="InterPro" id="IPR001680">
    <property type="entry name" value="WD40_rpt"/>
</dbReference>
<keyword evidence="8 11" id="KW-0804">Transcription</keyword>
<dbReference type="GO" id="GO:0006338">
    <property type="term" value="P:chromatin remodeling"/>
    <property type="evidence" value="ECO:0007669"/>
    <property type="project" value="InterPro"/>
</dbReference>
<sequence>MSDKPYTKSKKSSSSTTPAATAAAAAASLSPTSALLDAEQTPDLPDKSLRRPLCSMSRHNGVVTSLKFSPDGRWLASGSDDKIVLIWEKDNDQRPKSFGVEQEDLEHWTVRKRLVAHDNDIQDICWSPDGNLLVTVGLDRSIIIWNALTFERIKRYDIHQSMVKGIVFDPANKFFATASDDRTVRIFRYYKKLNEYNKYEFQMEHVVVDPFKKSPLTSYFRRMSWSPDGQHIAVPNATNGPVPSVAIINRGNWGSDVSLIGHEAPVEVCSFSPSLFQVGSTSNKEEQEPKFQTVLATGGQDRTLAVWSTYNSKPIVVCSDIVYNSITDICWAPDGETLYFSCLDGSITCVRFDKGELGFVVSTDLIDKQLNRYGTDRESTILPESVEQLLLEEKSRDTRALAIRQMMPVNKSPKKPVDKKVEATSVLSPSQTLVPAKTIDTARLRKQAITITKSGKKRVAPLLVSSSSSSTPISAVPLSTGNFEPSIATSKKYKRTINSKLSYPNYTLSKLGLQTAVCGIKKRDTDTTISAPAEEEVNDYDDMGGANTLPDEANTAQLSEAALRRLKNRQKRKWLESKYPSSFKEISHLPENLFSNVALQNVEIGKIYKAYANNKDISGEISTSSAIDFDEDLLFSVVFQKTSYKQRTAAASVEVTEVAEGAEGAAAAAPIPISMEEGQDNLITTTIEIRNGKPWHEDDPEQEDRDFDDPTKVIVYDNDQEKRRFVLFFPFRIQSVLPIVEDNSLKYYVLCSFNGSIQIISASTGRYILPAIELHENVVFLKYGNGHLLVLTSSGLFYGWNLKTMKIYLNKVAIANVLNNLVEINESSKHGVISPTVKAVDINLHDGTPYVMTDVSNDIYGYSLDLNSWIKVIDSWYFNVDESIPHQSNKNKALGRVLIQSKLNYKKDALLGNIYTYKFSTNQSKKLQDVMIMKSKEMMEMIQ</sequence>
<comment type="subcellular location">
    <subcellularLocation>
        <location evidence="1 11">Nucleus</location>
    </subcellularLocation>
</comment>
<keyword evidence="7 11" id="KW-0805">Transcription regulation</keyword>
<dbReference type="FunFam" id="2.130.10.10:FF:000290">
    <property type="entry name" value="Protein HIR"/>
    <property type="match status" value="1"/>
</dbReference>
<feature type="repeat" description="WD" evidence="10">
    <location>
        <begin position="56"/>
        <end position="97"/>
    </location>
</feature>
<dbReference type="RefSeq" id="XP_049178124.1">
    <property type="nucleotide sequence ID" value="XM_049326258.1"/>
</dbReference>
<comment type="caution">
    <text evidence="15">The sequence shown here is derived from an EMBL/GenBank/DDBJ whole genome shotgun (WGS) entry which is preliminary data.</text>
</comment>
<feature type="repeat" description="WD" evidence="10">
    <location>
        <begin position="114"/>
        <end position="155"/>
    </location>
</feature>
<keyword evidence="16" id="KW-1185">Reference proteome</keyword>
<evidence type="ECO:0000256" key="12">
    <source>
        <dbReference type="SAM" id="MobiDB-lite"/>
    </source>
</evidence>
<dbReference type="SUPFAM" id="SSF50978">
    <property type="entry name" value="WD40 repeat-like"/>
    <property type="match status" value="1"/>
</dbReference>
<dbReference type="GO" id="GO:0005634">
    <property type="term" value="C:nucleus"/>
    <property type="evidence" value="ECO:0007669"/>
    <property type="project" value="UniProtKB-SubCell"/>
</dbReference>
<dbReference type="PROSITE" id="PS50294">
    <property type="entry name" value="WD_REPEATS_REGION"/>
    <property type="match status" value="2"/>
</dbReference>
<keyword evidence="6 11" id="KW-0156">Chromatin regulator</keyword>
<feature type="domain" description="CAF1B/HIR1 beta-propeller" evidence="14">
    <location>
        <begin position="53"/>
        <end position="357"/>
    </location>
</feature>
<accession>A0AAI9WVS5</accession>
<evidence type="ECO:0000256" key="6">
    <source>
        <dbReference type="ARBA" id="ARBA00022853"/>
    </source>
</evidence>
<dbReference type="PANTHER" id="PTHR13831">
    <property type="entry name" value="MEMBER OF THE HIR1 FAMILY OF WD-REPEAT PROTEINS"/>
    <property type="match status" value="1"/>
</dbReference>
<feature type="domain" description="Protein HIRA-like C-terminal" evidence="13">
    <location>
        <begin position="765"/>
        <end position="894"/>
    </location>
</feature>
<proteinExistence type="inferred from homology"/>
<name>A0AAI9WVS5_9ASCO</name>
<dbReference type="InterPro" id="IPR055410">
    <property type="entry name" value="Beta-prop_CAF1B_HIR1"/>
</dbReference>
<dbReference type="GO" id="GO:0006351">
    <property type="term" value="P:DNA-templated transcription"/>
    <property type="evidence" value="ECO:0007669"/>
    <property type="project" value="InterPro"/>
</dbReference>
<keyword evidence="9 11" id="KW-0539">Nucleus</keyword>
<dbReference type="InterPro" id="IPR011494">
    <property type="entry name" value="HIRA-like_C"/>
</dbReference>